<evidence type="ECO:0000313" key="2">
    <source>
        <dbReference type="EMBL" id="AYP68154.1"/>
    </source>
</evidence>
<keyword evidence="1" id="KW-0812">Transmembrane</keyword>
<keyword evidence="3" id="KW-1185">Reference proteome</keyword>
<organism evidence="2 3">
    <name type="scientific">Bacillus phage vB_BcoS-136</name>
    <dbReference type="NCBI Taxonomy" id="2419619"/>
    <lineage>
        <taxon>Viruses</taxon>
        <taxon>Duplodnaviria</taxon>
        <taxon>Heunggongvirae</taxon>
        <taxon>Uroviricota</taxon>
        <taxon>Caudoviricetes</taxon>
        <taxon>Heleneionescovirinae</taxon>
        <taxon>Kenyattavirus</taxon>
        <taxon>Kenyattavirus kv136</taxon>
    </lineage>
</organism>
<name>A0A3G3BVB4_9CAUD</name>
<evidence type="ECO:0000256" key="1">
    <source>
        <dbReference type="SAM" id="Phobius"/>
    </source>
</evidence>
<feature type="transmembrane region" description="Helical" evidence="1">
    <location>
        <begin position="12"/>
        <end position="33"/>
    </location>
</feature>
<evidence type="ECO:0000313" key="3">
    <source>
        <dbReference type="Proteomes" id="UP000274199"/>
    </source>
</evidence>
<gene>
    <name evidence="2" type="ORF">vBBcoS136_00022</name>
</gene>
<keyword evidence="1" id="KW-1133">Transmembrane helix</keyword>
<keyword evidence="1" id="KW-0472">Membrane</keyword>
<dbReference type="EMBL" id="MH884508">
    <property type="protein sequence ID" value="AYP68154.1"/>
    <property type="molecule type" value="Genomic_DNA"/>
</dbReference>
<sequence length="109" mass="12783">MLFIGGSYMKNNMVVVIILLFVLIILQLIQISYNSNIQIESNKVNSREIMEMSNMPFSNFGLFLDYKGIDYDTSSNSSRVIYRFESEGIDTEELMEDYKIWRNKSVDNR</sequence>
<protein>
    <submittedName>
        <fullName evidence="2">Uncharacterized protein</fullName>
    </submittedName>
</protein>
<accession>A0A3G3BVB4</accession>
<reference evidence="2 3" key="1">
    <citation type="submission" date="2018-09" db="EMBL/GenBank/DDBJ databases">
        <title>Comparative Genomic Analysis of Eight Novel Haloalkaliphilic Bacteriophages from Lake Elmenteita, Kenya.</title>
        <authorList>
            <person name="Akhwale J.K."/>
        </authorList>
    </citation>
    <scope>NUCLEOTIDE SEQUENCE [LARGE SCALE GENOMIC DNA]</scope>
</reference>
<proteinExistence type="predicted"/>
<dbReference type="Proteomes" id="UP000274199">
    <property type="component" value="Segment"/>
</dbReference>